<dbReference type="RefSeq" id="WP_248942318.1">
    <property type="nucleotide sequence ID" value="NZ_JAKIKS010000114.1"/>
</dbReference>
<evidence type="ECO:0008006" key="3">
    <source>
        <dbReference type="Google" id="ProtNLM"/>
    </source>
</evidence>
<dbReference type="Proteomes" id="UP001203423">
    <property type="component" value="Unassembled WGS sequence"/>
</dbReference>
<organism evidence="1 2">
    <name type="scientific">Shewanella surugensis</name>
    <dbReference type="NCBI Taxonomy" id="212020"/>
    <lineage>
        <taxon>Bacteria</taxon>
        <taxon>Pseudomonadati</taxon>
        <taxon>Pseudomonadota</taxon>
        <taxon>Gammaproteobacteria</taxon>
        <taxon>Alteromonadales</taxon>
        <taxon>Shewanellaceae</taxon>
        <taxon>Shewanella</taxon>
    </lineage>
</organism>
<reference evidence="1 2" key="1">
    <citation type="submission" date="2022-01" db="EMBL/GenBank/DDBJ databases">
        <title>Whole genome-based taxonomy of the Shewanellaceae.</title>
        <authorList>
            <person name="Martin-Rodriguez A.J."/>
        </authorList>
    </citation>
    <scope>NUCLEOTIDE SEQUENCE [LARGE SCALE GENOMIC DNA]</scope>
    <source>
        <strain evidence="1 2">DSM 17177</strain>
    </source>
</reference>
<protein>
    <recommendedName>
        <fullName evidence="3">DUF4440 domain-containing protein</fullName>
    </recommendedName>
</protein>
<accession>A0ABT0LGT9</accession>
<gene>
    <name evidence="1" type="ORF">L2764_21085</name>
</gene>
<keyword evidence="2" id="KW-1185">Reference proteome</keyword>
<comment type="caution">
    <text evidence="1">The sequence shown here is derived from an EMBL/GenBank/DDBJ whole genome shotgun (WGS) entry which is preliminary data.</text>
</comment>
<evidence type="ECO:0000313" key="2">
    <source>
        <dbReference type="Proteomes" id="UP001203423"/>
    </source>
</evidence>
<proteinExistence type="predicted"/>
<dbReference type="EMBL" id="JAKIKS010000114">
    <property type="protein sequence ID" value="MCL1126908.1"/>
    <property type="molecule type" value="Genomic_DNA"/>
</dbReference>
<sequence>MDTDTLAQSIADIQLFAEQWNTLYAAQRFDEMKLLATTDVGIANAEASISPSGLIFGRDNYKKGITDTYYGESGEEHNLLVMQYLGWEYIPLSEDTFYTIGRYTLEPNIIGVNAWLLRRETVLATWKIFRVINN</sequence>
<name>A0ABT0LGT9_9GAMM</name>
<evidence type="ECO:0000313" key="1">
    <source>
        <dbReference type="EMBL" id="MCL1126908.1"/>
    </source>
</evidence>